<accession>A0A3R5V6B0</accession>
<dbReference type="RefSeq" id="WP_128211871.1">
    <property type="nucleotide sequence ID" value="NZ_CP025746.1"/>
</dbReference>
<sequence>MLNALTSRLKKKKKGFTLIELIIVMAIIVIIAAIAIPSFSTIRENSKVKADNASADTIKKTVITLVTDGGVNAGNSFDVVATTGGVSIGSASINGTLDSAGLLSYFKQVGAIQEKGKTKYHVVVGTDESVTVTATN</sequence>
<dbReference type="EMBL" id="CP025746">
    <property type="protein sequence ID" value="QAA31162.1"/>
    <property type="molecule type" value="Genomic_DNA"/>
</dbReference>
<dbReference type="InterPro" id="IPR045584">
    <property type="entry name" value="Pilin-like"/>
</dbReference>
<dbReference type="InterPro" id="IPR012902">
    <property type="entry name" value="N_methyl_site"/>
</dbReference>
<evidence type="ECO:0000313" key="3">
    <source>
        <dbReference type="Proteomes" id="UP000286268"/>
    </source>
</evidence>
<evidence type="ECO:0000313" key="2">
    <source>
        <dbReference type="EMBL" id="QAA31162.1"/>
    </source>
</evidence>
<keyword evidence="1" id="KW-0812">Transmembrane</keyword>
<dbReference type="Pfam" id="PF07963">
    <property type="entry name" value="N_methyl"/>
    <property type="match status" value="1"/>
</dbReference>
<protein>
    <recommendedName>
        <fullName evidence="4">Prepilin-type N-terminal cleavage/methylation domain-containing protein</fullName>
    </recommendedName>
</protein>
<dbReference type="OrthoDB" id="1819208at2"/>
<dbReference type="AlphaFoldDB" id="A0A3R5V6B0"/>
<evidence type="ECO:0000256" key="1">
    <source>
        <dbReference type="SAM" id="Phobius"/>
    </source>
</evidence>
<organism evidence="2 3">
    <name type="scientific">Clostridium manihotivorum</name>
    <dbReference type="NCBI Taxonomy" id="2320868"/>
    <lineage>
        <taxon>Bacteria</taxon>
        <taxon>Bacillati</taxon>
        <taxon>Bacillota</taxon>
        <taxon>Clostridia</taxon>
        <taxon>Eubacteriales</taxon>
        <taxon>Clostridiaceae</taxon>
        <taxon>Clostridium</taxon>
    </lineage>
</organism>
<keyword evidence="3" id="KW-1185">Reference proteome</keyword>
<reference evidence="2 3" key="1">
    <citation type="submission" date="2018-01" db="EMBL/GenBank/DDBJ databases">
        <title>Genome Sequencing and Assembly of Anaerobacter polyendosporus strain CT4.</title>
        <authorList>
            <person name="Tachaapaikoon C."/>
            <person name="Sutheeworapong S."/>
            <person name="Jenjaroenpun P."/>
            <person name="Wongsurawat T."/>
            <person name="Nookeaw I."/>
            <person name="Cheawchanlertfa P."/>
            <person name="Kosugi A."/>
            <person name="Cheevadhanarak S."/>
            <person name="Ratanakhanokchai K."/>
        </authorList>
    </citation>
    <scope>NUCLEOTIDE SEQUENCE [LARGE SCALE GENOMIC DNA]</scope>
    <source>
        <strain evidence="2 3">CT4</strain>
    </source>
</reference>
<feature type="transmembrane region" description="Helical" evidence="1">
    <location>
        <begin position="21"/>
        <end position="39"/>
    </location>
</feature>
<evidence type="ECO:0008006" key="4">
    <source>
        <dbReference type="Google" id="ProtNLM"/>
    </source>
</evidence>
<keyword evidence="1" id="KW-1133">Transmembrane helix</keyword>
<dbReference type="Gene3D" id="3.30.700.10">
    <property type="entry name" value="Glycoprotein, Type 4 Pilin"/>
    <property type="match status" value="1"/>
</dbReference>
<keyword evidence="1" id="KW-0472">Membrane</keyword>
<dbReference type="SUPFAM" id="SSF54523">
    <property type="entry name" value="Pili subunits"/>
    <property type="match status" value="1"/>
</dbReference>
<dbReference type="Proteomes" id="UP000286268">
    <property type="component" value="Chromosome"/>
</dbReference>
<name>A0A3R5V6B0_9CLOT</name>
<proteinExistence type="predicted"/>
<dbReference type="PROSITE" id="PS00409">
    <property type="entry name" value="PROKAR_NTER_METHYL"/>
    <property type="match status" value="1"/>
</dbReference>
<dbReference type="KEGG" id="cmah:C1I91_05495"/>
<gene>
    <name evidence="2" type="ORF">C1I91_05495</name>
</gene>
<dbReference type="NCBIfam" id="TIGR02532">
    <property type="entry name" value="IV_pilin_GFxxxE"/>
    <property type="match status" value="1"/>
</dbReference>